<dbReference type="Pfam" id="PF07396">
    <property type="entry name" value="Porin_O_P"/>
    <property type="match status" value="1"/>
</dbReference>
<protein>
    <recommendedName>
        <fullName evidence="4">Phosphate-selective porin O and P</fullName>
    </recommendedName>
</protein>
<reference evidence="2 3" key="1">
    <citation type="submission" date="2019-08" db="EMBL/GenBank/DDBJ databases">
        <authorList>
            <person name="Liang Q."/>
        </authorList>
    </citation>
    <scope>NUCLEOTIDE SEQUENCE [LARGE SCALE GENOMIC DNA]</scope>
    <source>
        <strain evidence="2 3">V1718</strain>
    </source>
</reference>
<keyword evidence="3" id="KW-1185">Reference proteome</keyword>
<dbReference type="Gene3D" id="2.40.160.10">
    <property type="entry name" value="Porin"/>
    <property type="match status" value="1"/>
</dbReference>
<evidence type="ECO:0008006" key="4">
    <source>
        <dbReference type="Google" id="ProtNLM"/>
    </source>
</evidence>
<keyword evidence="1" id="KW-0732">Signal</keyword>
<name>A0A5B8XP63_9DELT</name>
<dbReference type="EMBL" id="CP042467">
    <property type="protein sequence ID" value="QED26738.1"/>
    <property type="molecule type" value="Genomic_DNA"/>
</dbReference>
<dbReference type="AlphaFoldDB" id="A0A5B8XP63"/>
<dbReference type="KEGG" id="bbae:FRD01_05660"/>
<organism evidence="2 3">
    <name type="scientific">Microvenator marinus</name>
    <dbReference type="NCBI Taxonomy" id="2600177"/>
    <lineage>
        <taxon>Bacteria</taxon>
        <taxon>Deltaproteobacteria</taxon>
        <taxon>Bradymonadales</taxon>
        <taxon>Microvenatoraceae</taxon>
        <taxon>Microvenator</taxon>
    </lineage>
</organism>
<gene>
    <name evidence="2" type="ORF">FRD01_05660</name>
</gene>
<sequence>MIVTRYIAKSLIVMGGLLIAPNAWADDPEIESVEVATEDKTASFSIGLDAQVRYELSAPEGGQATGQFALRRLRPILGFKAFEVFSAKFVPEFAGPPELKDGIIEWAPHSNFSLEAGQFAPPFNWERDGSSDYHQFTERSVANREFQIADGRDIGVQFDWELEKLLDVEAGIFNGAGSNTEVEPGRGNLVTGRVAYAPFGAYHEVEVVPFVVEKFVLMVGAGGYFAWDNAWRDWTPPGAAAAEDVMAPANVWSATADLHVWYWRLGLHTQGFYRGVSSAEEGAFEAYNGLGFTGQLSFLAINELAFFAFRYSHSQADIDLDSTVNEFAGALQIFHKGNRSKFTLDGGVIDRGDAAPLDRFARLQYQLLL</sequence>
<dbReference type="Proteomes" id="UP000321595">
    <property type="component" value="Chromosome"/>
</dbReference>
<evidence type="ECO:0000313" key="3">
    <source>
        <dbReference type="Proteomes" id="UP000321595"/>
    </source>
</evidence>
<dbReference type="OrthoDB" id="9807854at2"/>
<dbReference type="RefSeq" id="WP_146958424.1">
    <property type="nucleotide sequence ID" value="NZ_CP042467.1"/>
</dbReference>
<accession>A0A5B8XP63</accession>
<feature type="chain" id="PRO_5023006814" description="Phosphate-selective porin O and P" evidence="1">
    <location>
        <begin position="26"/>
        <end position="369"/>
    </location>
</feature>
<evidence type="ECO:0000256" key="1">
    <source>
        <dbReference type="SAM" id="SignalP"/>
    </source>
</evidence>
<dbReference type="InterPro" id="IPR010870">
    <property type="entry name" value="Porin_O/P"/>
</dbReference>
<proteinExistence type="predicted"/>
<evidence type="ECO:0000313" key="2">
    <source>
        <dbReference type="EMBL" id="QED26738.1"/>
    </source>
</evidence>
<feature type="signal peptide" evidence="1">
    <location>
        <begin position="1"/>
        <end position="25"/>
    </location>
</feature>
<dbReference type="InterPro" id="IPR023614">
    <property type="entry name" value="Porin_dom_sf"/>
</dbReference>